<keyword evidence="3" id="KW-1185">Reference proteome</keyword>
<keyword evidence="1" id="KW-0560">Oxidoreductase</keyword>
<evidence type="ECO:0000256" key="1">
    <source>
        <dbReference type="ARBA" id="ARBA00023002"/>
    </source>
</evidence>
<gene>
    <name evidence="2" type="ORF">CLV32_1901</name>
</gene>
<comment type="caution">
    <text evidence="2">The sequence shown here is derived from an EMBL/GenBank/DDBJ whole genome shotgun (WGS) entry which is preliminary data.</text>
</comment>
<reference evidence="2 3" key="1">
    <citation type="submission" date="2019-03" db="EMBL/GenBank/DDBJ databases">
        <title>Genomic Encyclopedia of Archaeal and Bacterial Type Strains, Phase II (KMG-II): from individual species to whole genera.</title>
        <authorList>
            <person name="Goeker M."/>
        </authorList>
    </citation>
    <scope>NUCLEOTIDE SEQUENCE [LARGE SCALE GENOMIC DNA]</scope>
    <source>
        <strain evidence="2 3">DSM 19034</strain>
    </source>
</reference>
<dbReference type="PANTHER" id="PTHR43157">
    <property type="entry name" value="PHOSPHATIDYLINOSITOL-GLYCAN BIOSYNTHESIS CLASS F PROTEIN-RELATED"/>
    <property type="match status" value="1"/>
</dbReference>
<sequence length="300" mass="32466">MWTKDNMPALTGKTVIITGANAGIGYETALACYQKGADVILACRNLQSANDAIANLQLEKGSGTLKARAMDLSDLTSVKQFAIEYLRDHASLNLLINNAGVMIPPAGKTTEGYELQFGVNFLGHFTLTGLLYPLLRHTPESRIVTLTSGAYLNGTIDFDNLKLEKAYVPEREYAQSKLADLLFSLELQRRIEKTGDAVLSVAAHPGAVETELARYMTKESYTAALERFGALMLPAQGALTSLYAATASDVIGGTYYAPDQDGIRGYPVKTAIAPHATDQLVAEKLWNLAEAITGIQFPMR</sequence>
<dbReference type="PROSITE" id="PS00061">
    <property type="entry name" value="ADH_SHORT"/>
    <property type="match status" value="1"/>
</dbReference>
<dbReference type="PRINTS" id="PR00081">
    <property type="entry name" value="GDHRDH"/>
</dbReference>
<protein>
    <submittedName>
        <fullName evidence="2">NAD(P)-dependent dehydrogenase (Short-subunit alcohol dehydrogenase family)</fullName>
    </submittedName>
</protein>
<dbReference type="Pfam" id="PF00106">
    <property type="entry name" value="adh_short"/>
    <property type="match status" value="1"/>
</dbReference>
<dbReference type="SUPFAM" id="SSF51735">
    <property type="entry name" value="NAD(P)-binding Rossmann-fold domains"/>
    <property type="match status" value="1"/>
</dbReference>
<organism evidence="2 3">
    <name type="scientific">Pedobacter duraquae</name>
    <dbReference type="NCBI Taxonomy" id="425511"/>
    <lineage>
        <taxon>Bacteria</taxon>
        <taxon>Pseudomonadati</taxon>
        <taxon>Bacteroidota</taxon>
        <taxon>Sphingobacteriia</taxon>
        <taxon>Sphingobacteriales</taxon>
        <taxon>Sphingobacteriaceae</taxon>
        <taxon>Pedobacter</taxon>
    </lineage>
</organism>
<name>A0A4R6ILS4_9SPHI</name>
<evidence type="ECO:0000313" key="3">
    <source>
        <dbReference type="Proteomes" id="UP000295499"/>
    </source>
</evidence>
<dbReference type="Gene3D" id="3.40.50.720">
    <property type="entry name" value="NAD(P)-binding Rossmann-like Domain"/>
    <property type="match status" value="1"/>
</dbReference>
<dbReference type="InterPro" id="IPR020904">
    <property type="entry name" value="Sc_DH/Rdtase_CS"/>
</dbReference>
<dbReference type="Proteomes" id="UP000295499">
    <property type="component" value="Unassembled WGS sequence"/>
</dbReference>
<dbReference type="InterPro" id="IPR036291">
    <property type="entry name" value="NAD(P)-bd_dom_sf"/>
</dbReference>
<dbReference type="InterPro" id="IPR002347">
    <property type="entry name" value="SDR_fam"/>
</dbReference>
<dbReference type="GO" id="GO:0016491">
    <property type="term" value="F:oxidoreductase activity"/>
    <property type="evidence" value="ECO:0007669"/>
    <property type="project" value="UniProtKB-KW"/>
</dbReference>
<dbReference type="OrthoDB" id="597510at2"/>
<accession>A0A4R6ILS4</accession>
<proteinExistence type="predicted"/>
<dbReference type="AlphaFoldDB" id="A0A4R6ILS4"/>
<dbReference type="RefSeq" id="WP_133554668.1">
    <property type="nucleotide sequence ID" value="NZ_SNWM01000002.1"/>
</dbReference>
<dbReference type="EMBL" id="SNWM01000002">
    <property type="protein sequence ID" value="TDO22916.1"/>
    <property type="molecule type" value="Genomic_DNA"/>
</dbReference>
<dbReference type="NCBIfam" id="NF004846">
    <property type="entry name" value="PRK06197.1"/>
    <property type="match status" value="1"/>
</dbReference>
<evidence type="ECO:0000313" key="2">
    <source>
        <dbReference type="EMBL" id="TDO22916.1"/>
    </source>
</evidence>
<dbReference type="PANTHER" id="PTHR43157:SF31">
    <property type="entry name" value="PHOSPHATIDYLINOSITOL-GLYCAN BIOSYNTHESIS CLASS F PROTEIN"/>
    <property type="match status" value="1"/>
</dbReference>
<dbReference type="CDD" id="cd05327">
    <property type="entry name" value="retinol-DH_like_SDR_c_like"/>
    <property type="match status" value="1"/>
</dbReference>